<keyword evidence="3" id="KW-1185">Reference proteome</keyword>
<sequence length="192" mass="21182">MRTIISSCFILLVFIVASQPSMAQSKKFDSSSMISNLGFRVTCSNKDDAENQVNISPKGFKDMRDFSFPVKGRLRKMLVEDINADGYPDLMLCVYGGANGNMGNIICVASKGNTELQPVRFADIYSDAKISEGYKGYDDFTVMVGTLLQTFPVYKPGDTDTPTGGKRVVQYRLANGENGGLSFKVLRSYMKE</sequence>
<feature type="signal peptide" evidence="1">
    <location>
        <begin position="1"/>
        <end position="23"/>
    </location>
</feature>
<protein>
    <recommendedName>
        <fullName evidence="4">VCBS repeat-containing protein</fullName>
    </recommendedName>
</protein>
<keyword evidence="1" id="KW-0732">Signal</keyword>
<dbReference type="RefSeq" id="WP_196989341.1">
    <property type="nucleotide sequence ID" value="NZ_JADWYR010000001.1"/>
</dbReference>
<dbReference type="Proteomes" id="UP000628448">
    <property type="component" value="Unassembled WGS sequence"/>
</dbReference>
<evidence type="ECO:0000256" key="1">
    <source>
        <dbReference type="SAM" id="SignalP"/>
    </source>
</evidence>
<evidence type="ECO:0008006" key="4">
    <source>
        <dbReference type="Google" id="ProtNLM"/>
    </source>
</evidence>
<proteinExistence type="predicted"/>
<name>A0A931GVN9_9BACT</name>
<accession>A0A931GVN9</accession>
<feature type="chain" id="PRO_5036835971" description="VCBS repeat-containing protein" evidence="1">
    <location>
        <begin position="24"/>
        <end position="192"/>
    </location>
</feature>
<gene>
    <name evidence="2" type="ORF">I5907_03505</name>
</gene>
<comment type="caution">
    <text evidence="2">The sequence shown here is derived from an EMBL/GenBank/DDBJ whole genome shotgun (WGS) entry which is preliminary data.</text>
</comment>
<organism evidence="2 3">
    <name type="scientific">Panacibacter microcysteis</name>
    <dbReference type="NCBI Taxonomy" id="2793269"/>
    <lineage>
        <taxon>Bacteria</taxon>
        <taxon>Pseudomonadati</taxon>
        <taxon>Bacteroidota</taxon>
        <taxon>Chitinophagia</taxon>
        <taxon>Chitinophagales</taxon>
        <taxon>Chitinophagaceae</taxon>
        <taxon>Panacibacter</taxon>
    </lineage>
</organism>
<evidence type="ECO:0000313" key="3">
    <source>
        <dbReference type="Proteomes" id="UP000628448"/>
    </source>
</evidence>
<dbReference type="EMBL" id="JADWYR010000001">
    <property type="protein sequence ID" value="MBG9375283.1"/>
    <property type="molecule type" value="Genomic_DNA"/>
</dbReference>
<evidence type="ECO:0000313" key="2">
    <source>
        <dbReference type="EMBL" id="MBG9375283.1"/>
    </source>
</evidence>
<reference evidence="2" key="1">
    <citation type="submission" date="2020-11" db="EMBL/GenBank/DDBJ databases">
        <title>Bacterial whole genome sequence for Panacibacter sp. DH6.</title>
        <authorList>
            <person name="Le V."/>
            <person name="Ko S."/>
            <person name="Ahn C.-Y."/>
            <person name="Oh H.-M."/>
        </authorList>
    </citation>
    <scope>NUCLEOTIDE SEQUENCE</scope>
    <source>
        <strain evidence="2">DH6</strain>
    </source>
</reference>
<dbReference type="AlphaFoldDB" id="A0A931GVN9"/>